<reference evidence="2" key="1">
    <citation type="submission" date="2014-03" db="EMBL/GenBank/DDBJ databases">
        <authorList>
            <person name="Aksoy S."/>
            <person name="Warren W."/>
            <person name="Wilson R.K."/>
        </authorList>
    </citation>
    <scope>NUCLEOTIDE SEQUENCE [LARGE SCALE GENOMIC DNA]</scope>
    <source>
        <strain evidence="2">IAEA</strain>
    </source>
</reference>
<proteinExistence type="predicted"/>
<reference evidence="1" key="2">
    <citation type="submission" date="2020-05" db="UniProtKB">
        <authorList>
            <consortium name="EnsemblMetazoa"/>
        </authorList>
    </citation>
    <scope>IDENTIFICATION</scope>
    <source>
        <strain evidence="1">IAEA</strain>
    </source>
</reference>
<organism evidence="1 2">
    <name type="scientific">Glossina pallidipes</name>
    <name type="common">Tsetse fly</name>
    <dbReference type="NCBI Taxonomy" id="7398"/>
    <lineage>
        <taxon>Eukaryota</taxon>
        <taxon>Metazoa</taxon>
        <taxon>Ecdysozoa</taxon>
        <taxon>Arthropoda</taxon>
        <taxon>Hexapoda</taxon>
        <taxon>Insecta</taxon>
        <taxon>Pterygota</taxon>
        <taxon>Neoptera</taxon>
        <taxon>Endopterygota</taxon>
        <taxon>Diptera</taxon>
        <taxon>Brachycera</taxon>
        <taxon>Muscomorpha</taxon>
        <taxon>Hippoboscoidea</taxon>
        <taxon>Glossinidae</taxon>
        <taxon>Glossina</taxon>
    </lineage>
</organism>
<sequence>MRLSADDDDELVVLSLPPLAPLPAVKRCELALLSTVLGLMLVSDSDSQCPPPAPALLVVPVVPPADLLLLRPPSDRPDFFFYSPMTGVIGAYIFENTSAEAVTANGERCKQIPNELFLAKLEAIAINYVCFQQDGSTAHFRNFTKKSTTYTVIMATVIMTITINVENQSPFVGLVAFIKLFIKSLSDGKTDGGGMVTPSIFVVAK</sequence>
<dbReference type="AlphaFoldDB" id="A0A1A9ZZV4"/>
<keyword evidence="2" id="KW-1185">Reference proteome</keyword>
<evidence type="ECO:0000313" key="2">
    <source>
        <dbReference type="Proteomes" id="UP000092445"/>
    </source>
</evidence>
<name>A0A1A9ZZV4_GLOPL</name>
<dbReference type="EnsemblMetazoa" id="GPAI030143-RA">
    <property type="protein sequence ID" value="GPAI030143-PA"/>
    <property type="gene ID" value="GPAI030143"/>
</dbReference>
<dbReference type="Proteomes" id="UP000092445">
    <property type="component" value="Unassembled WGS sequence"/>
</dbReference>
<accession>A0A1A9ZZV4</accession>
<dbReference type="VEuPathDB" id="VectorBase:GPAI030143"/>
<protein>
    <submittedName>
        <fullName evidence="1">Uncharacterized protein</fullName>
    </submittedName>
</protein>
<evidence type="ECO:0000313" key="1">
    <source>
        <dbReference type="EnsemblMetazoa" id="GPAI030143-PA"/>
    </source>
</evidence>